<reference evidence="1 2" key="1">
    <citation type="submission" date="2012-10" db="EMBL/GenBank/DDBJ databases">
        <title>Draft Genome Sequence of Paenibacillus popilliae ATCC 14706T.</title>
        <authorList>
            <person name="Iiyama K."/>
            <person name="Mori K."/>
            <person name="Mon H."/>
            <person name="Chieda Y."/>
            <person name="Lee J.M."/>
            <person name="Kusakabe T."/>
            <person name="Tashiro K."/>
            <person name="Asano S."/>
            <person name="Yasunaga-Aoki C."/>
            <person name="Shimizu S."/>
        </authorList>
    </citation>
    <scope>NUCLEOTIDE SEQUENCE [LARGE SCALE GENOMIC DNA]</scope>
    <source>
        <strain evidence="1 2">ATCC 14706</strain>
    </source>
</reference>
<accession>M9LAA9</accession>
<dbReference type="Proteomes" id="UP000029453">
    <property type="component" value="Unassembled WGS sequence"/>
</dbReference>
<keyword evidence="2" id="KW-1185">Reference proteome</keyword>
<proteinExistence type="predicted"/>
<comment type="caution">
    <text evidence="1">The sequence shown here is derived from an EMBL/GenBank/DDBJ whole genome shotgun (WGS) entry which is preliminary data.</text>
</comment>
<dbReference type="AlphaFoldDB" id="M9LAA9"/>
<dbReference type="EMBL" id="BALG01000110">
    <property type="protein sequence ID" value="GAC42537.1"/>
    <property type="molecule type" value="Genomic_DNA"/>
</dbReference>
<gene>
    <name evidence="1" type="ORF">PPOP_1894</name>
</gene>
<sequence>MFDLLLTIHERLEHPPGEAQVDFYSMEVSKDGHLMTYKQLVLSFPYSNAAFVFPTPAENQECFLEGLKRLFEQAGGVPERI</sequence>
<name>M9LAA9_PAEPP</name>
<organism evidence="1 2">
    <name type="scientific">Paenibacillus popilliae ATCC 14706</name>
    <dbReference type="NCBI Taxonomy" id="1212764"/>
    <lineage>
        <taxon>Bacteria</taxon>
        <taxon>Bacillati</taxon>
        <taxon>Bacillota</taxon>
        <taxon>Bacilli</taxon>
        <taxon>Bacillales</taxon>
        <taxon>Paenibacillaceae</taxon>
        <taxon>Paenibacillus</taxon>
    </lineage>
</organism>
<protein>
    <submittedName>
        <fullName evidence="1">Transposase and inactivated derivative</fullName>
    </submittedName>
</protein>
<evidence type="ECO:0000313" key="2">
    <source>
        <dbReference type="Proteomes" id="UP000029453"/>
    </source>
</evidence>
<evidence type="ECO:0000313" key="1">
    <source>
        <dbReference type="EMBL" id="GAC42537.1"/>
    </source>
</evidence>